<gene>
    <name evidence="2" type="ORF">SDC9_95638</name>
</gene>
<protein>
    <recommendedName>
        <fullName evidence="1">Antitoxin SocA-like Panacea domain-containing protein</fullName>
    </recommendedName>
</protein>
<organism evidence="2">
    <name type="scientific">bioreactor metagenome</name>
    <dbReference type="NCBI Taxonomy" id="1076179"/>
    <lineage>
        <taxon>unclassified sequences</taxon>
        <taxon>metagenomes</taxon>
        <taxon>ecological metagenomes</taxon>
    </lineage>
</organism>
<feature type="domain" description="Antitoxin SocA-like Panacea" evidence="1">
    <location>
        <begin position="29"/>
        <end position="133"/>
    </location>
</feature>
<comment type="caution">
    <text evidence="2">The sequence shown here is derived from an EMBL/GenBank/DDBJ whole genome shotgun (WGS) entry which is preliminary data.</text>
</comment>
<dbReference type="AlphaFoldDB" id="A0A645A9F1"/>
<dbReference type="Pfam" id="PF13274">
    <property type="entry name" value="SocA_Panacea"/>
    <property type="match status" value="1"/>
</dbReference>
<evidence type="ECO:0000313" key="2">
    <source>
        <dbReference type="EMBL" id="MPM48911.1"/>
    </source>
</evidence>
<evidence type="ECO:0000259" key="1">
    <source>
        <dbReference type="Pfam" id="PF13274"/>
    </source>
</evidence>
<accession>A0A645A9F1</accession>
<sequence length="178" mass="20095">MAELFELKTTEAAAYLLQKVAGRMSYLKLIKLLYLSDREAIKQNGLPITFDDYCVMKFGPVLSKTYDWIKGNINPEFGAFWNSIIQTSGNDVLSRKEVGVQHLSQSETDVLDSIFSQYGKFSPFDLVKITHGLPEYKEPPTNTSIPLSIREVASQVEPTEQDASRVLEDIALYKSLYS</sequence>
<proteinExistence type="predicted"/>
<name>A0A645A9F1_9ZZZZ</name>
<dbReference type="EMBL" id="VSSQ01012304">
    <property type="protein sequence ID" value="MPM48911.1"/>
    <property type="molecule type" value="Genomic_DNA"/>
</dbReference>
<reference evidence="2" key="1">
    <citation type="submission" date="2019-08" db="EMBL/GenBank/DDBJ databases">
        <authorList>
            <person name="Kucharzyk K."/>
            <person name="Murdoch R.W."/>
            <person name="Higgins S."/>
            <person name="Loffler F."/>
        </authorList>
    </citation>
    <scope>NUCLEOTIDE SEQUENCE</scope>
</reference>
<dbReference type="InterPro" id="IPR025272">
    <property type="entry name" value="SocA_Panacea"/>
</dbReference>